<sequence>MNFGENELRNERTALMDGHVGESHVVRTADRADDTERRNKKKRNPRENRPNYGTTSTTQTVGVPTGESSQSHVGAPSGAPPPENTEAAWEEEEGLKYGAQHVIKLFVPVSLCMLVVVATISSVNFYSTKDYYLLYTPFHETSPDTGTKILDALANSLILMTLIVIMTILLIILYKKRCYKIINGWLILSSFMLLFIFSYLYLEEVLRAYNIPMDYPTAILIMWNFGFVGMMSIHWLGPLRLQQAYLIFVAALMALVFIKYLPEWTTWVVLAVISIWDLIAVLSPKGPLRILVETAQERNEQIFPALIYSSTFIYSYMGAADQDPPAPVPRQRTNRRPAGTSADSPPAEVNQNPEAVADVECGFTKEWASTSSERTARRQLEVQANVSSNPNRSTEYRTVTTEENPPNYEIPEERGIKLGLGDFIFYSVLVGKASSYGDWNTTIACFVAILIGLCLTLLLLAICRKALPALPISITFGLIFCFATSAVVKPFTESLASEQVFI</sequence>
<dbReference type="GO" id="GO:0007219">
    <property type="term" value="P:Notch signaling pathway"/>
    <property type="evidence" value="ECO:0007669"/>
    <property type="project" value="UniProtKB-KW"/>
</dbReference>
<feature type="region of interest" description="Disordered" evidence="9">
    <location>
        <begin position="1"/>
        <end position="90"/>
    </location>
</feature>
<dbReference type="PANTHER" id="PTHR10202:SF13">
    <property type="entry name" value="PRESENILIN HOMOLOG"/>
    <property type="match status" value="1"/>
</dbReference>
<dbReference type="GO" id="GO:0042500">
    <property type="term" value="F:aspartic endopeptidase activity, intramembrane cleaving"/>
    <property type="evidence" value="ECO:0007669"/>
    <property type="project" value="InterPro"/>
</dbReference>
<feature type="transmembrane region" description="Helical" evidence="8">
    <location>
        <begin position="469"/>
        <end position="488"/>
    </location>
</feature>
<feature type="transmembrane region" description="Helical" evidence="8">
    <location>
        <begin position="267"/>
        <end position="283"/>
    </location>
</feature>
<evidence type="ECO:0000256" key="4">
    <source>
        <dbReference type="ARBA" id="ARBA00022976"/>
    </source>
</evidence>
<dbReference type="InterPro" id="IPR042524">
    <property type="entry name" value="Presenilin_C"/>
</dbReference>
<evidence type="ECO:0000256" key="1">
    <source>
        <dbReference type="ARBA" id="ARBA00008604"/>
    </source>
</evidence>
<proteinExistence type="inferred from homology"/>
<evidence type="ECO:0000256" key="8">
    <source>
        <dbReference type="RuleBase" id="RU361148"/>
    </source>
</evidence>
<dbReference type="GO" id="GO:0000139">
    <property type="term" value="C:Golgi membrane"/>
    <property type="evidence" value="ECO:0007669"/>
    <property type="project" value="UniProtKB-SubCell"/>
</dbReference>
<evidence type="ECO:0000256" key="2">
    <source>
        <dbReference type="ARBA" id="ARBA00022692"/>
    </source>
</evidence>
<comment type="domain">
    <text evidence="8">The PAL motif is required for normal active site conformation.</text>
</comment>
<dbReference type="GO" id="GO:0034205">
    <property type="term" value="P:amyloid-beta formation"/>
    <property type="evidence" value="ECO:0007669"/>
    <property type="project" value="TreeGrafter"/>
</dbReference>
<feature type="compositionally biased region" description="Low complexity" evidence="9">
    <location>
        <begin position="50"/>
        <end position="66"/>
    </location>
</feature>
<organism evidence="10">
    <name type="scientific">Nyssomyia neivai</name>
    <dbReference type="NCBI Taxonomy" id="330878"/>
    <lineage>
        <taxon>Eukaryota</taxon>
        <taxon>Metazoa</taxon>
        <taxon>Ecdysozoa</taxon>
        <taxon>Arthropoda</taxon>
        <taxon>Hexapoda</taxon>
        <taxon>Insecta</taxon>
        <taxon>Pterygota</taxon>
        <taxon>Neoptera</taxon>
        <taxon>Endopterygota</taxon>
        <taxon>Diptera</taxon>
        <taxon>Nematocera</taxon>
        <taxon>Psychodoidea</taxon>
        <taxon>Psychodidae</taxon>
        <taxon>Nyssomyia</taxon>
    </lineage>
</organism>
<keyword evidence="6 8" id="KW-0333">Golgi apparatus</keyword>
<dbReference type="EC" id="3.4.23.-" evidence="8"/>
<keyword evidence="3 8" id="KW-0256">Endoplasmic reticulum</keyword>
<dbReference type="GO" id="GO:0006509">
    <property type="term" value="P:membrane protein ectodomain proteolysis"/>
    <property type="evidence" value="ECO:0007669"/>
    <property type="project" value="TreeGrafter"/>
</dbReference>
<feature type="transmembrane region" description="Helical" evidence="8">
    <location>
        <begin position="441"/>
        <end position="462"/>
    </location>
</feature>
<dbReference type="Pfam" id="PF01080">
    <property type="entry name" value="Presenilin"/>
    <property type="match status" value="1"/>
</dbReference>
<feature type="compositionally biased region" description="Basic and acidic residues" evidence="9">
    <location>
        <begin position="1"/>
        <end position="37"/>
    </location>
</feature>
<evidence type="ECO:0000256" key="5">
    <source>
        <dbReference type="ARBA" id="ARBA00022989"/>
    </source>
</evidence>
<dbReference type="GO" id="GO:0070765">
    <property type="term" value="C:gamma-secretase complex"/>
    <property type="evidence" value="ECO:0007669"/>
    <property type="project" value="TreeGrafter"/>
</dbReference>
<keyword evidence="5 8" id="KW-1133">Transmembrane helix</keyword>
<name>A0A1L8DJX2_9DIPT</name>
<dbReference type="SMART" id="SM00730">
    <property type="entry name" value="PSN"/>
    <property type="match status" value="1"/>
</dbReference>
<comment type="subunit">
    <text evidence="8">Homodimer.</text>
</comment>
<dbReference type="EMBL" id="GFDF01007316">
    <property type="protein sequence ID" value="JAV06768.1"/>
    <property type="molecule type" value="Transcribed_RNA"/>
</dbReference>
<keyword evidence="8" id="KW-0645">Protease</keyword>
<dbReference type="InterPro" id="IPR006639">
    <property type="entry name" value="Preselin/SPP"/>
</dbReference>
<dbReference type="AlphaFoldDB" id="A0A1L8DJX2"/>
<reference evidence="10" key="1">
    <citation type="submission" date="2016-12" db="EMBL/GenBank/DDBJ databases">
        <title>An insight into the sialome and mialome of the sand fly, Nyssomyia neivai.</title>
        <authorList>
            <person name="Sebastian V."/>
            <person name="Goulart T.M."/>
            <person name="Oliveira W."/>
            <person name="Calvo E."/>
            <person name="Oliveira L.F."/>
            <person name="Pinto M.C."/>
            <person name="Rosselino A.M."/>
            <person name="Ribeiro J.M."/>
        </authorList>
    </citation>
    <scope>NUCLEOTIDE SEQUENCE</scope>
</reference>
<evidence type="ECO:0000313" key="10">
    <source>
        <dbReference type="EMBL" id="JAV06768.1"/>
    </source>
</evidence>
<feature type="transmembrane region" description="Helical" evidence="8">
    <location>
        <begin position="181"/>
        <end position="202"/>
    </location>
</feature>
<feature type="transmembrane region" description="Helical" evidence="8">
    <location>
        <begin position="217"/>
        <end position="237"/>
    </location>
</feature>
<dbReference type="Gene3D" id="1.10.472.100">
    <property type="entry name" value="Presenilin"/>
    <property type="match status" value="1"/>
</dbReference>
<feature type="transmembrane region" description="Helical" evidence="8">
    <location>
        <begin position="152"/>
        <end position="174"/>
    </location>
</feature>
<dbReference type="PANTHER" id="PTHR10202">
    <property type="entry name" value="PRESENILIN"/>
    <property type="match status" value="1"/>
</dbReference>
<dbReference type="PRINTS" id="PR01072">
    <property type="entry name" value="PRESENILIN"/>
</dbReference>
<keyword evidence="2 8" id="KW-0812">Transmembrane</keyword>
<keyword evidence="8" id="KW-0378">Hydrolase</keyword>
<evidence type="ECO:0000256" key="3">
    <source>
        <dbReference type="ARBA" id="ARBA00022824"/>
    </source>
</evidence>
<accession>A0A1L8DJX2</accession>
<feature type="region of interest" description="Disordered" evidence="9">
    <location>
        <begin position="323"/>
        <end position="353"/>
    </location>
</feature>
<feature type="compositionally biased region" description="Polar residues" evidence="9">
    <location>
        <begin position="384"/>
        <end position="401"/>
    </location>
</feature>
<dbReference type="GO" id="GO:0055074">
    <property type="term" value="P:calcium ion homeostasis"/>
    <property type="evidence" value="ECO:0007669"/>
    <property type="project" value="TreeGrafter"/>
</dbReference>
<evidence type="ECO:0000256" key="7">
    <source>
        <dbReference type="ARBA" id="ARBA00023136"/>
    </source>
</evidence>
<keyword evidence="7 8" id="KW-0472">Membrane</keyword>
<feature type="region of interest" description="Disordered" evidence="9">
    <location>
        <begin position="384"/>
        <end position="404"/>
    </location>
</feature>
<comment type="similarity">
    <text evidence="1 8">Belongs to the peptidase A22A family.</text>
</comment>
<evidence type="ECO:0000256" key="6">
    <source>
        <dbReference type="ARBA" id="ARBA00023034"/>
    </source>
</evidence>
<dbReference type="InterPro" id="IPR001108">
    <property type="entry name" value="Peptidase_A22A"/>
</dbReference>
<feature type="transmembrane region" description="Helical" evidence="8">
    <location>
        <begin position="244"/>
        <end position="261"/>
    </location>
</feature>
<comment type="subcellular location">
    <subcellularLocation>
        <location evidence="8">Endoplasmic reticulum membrane</location>
        <topology evidence="8">Multi-pass membrane protein</topology>
    </subcellularLocation>
    <subcellularLocation>
        <location evidence="8">Golgi apparatus membrane</location>
        <topology evidence="8">Multi-pass membrane protein</topology>
    </subcellularLocation>
</comment>
<evidence type="ECO:0000256" key="9">
    <source>
        <dbReference type="SAM" id="MobiDB-lite"/>
    </source>
</evidence>
<comment type="function">
    <text evidence="8">Probable subunit of the gamma-secretase complex, an endoprotease complex that catalyzes the intramembrane cleavage of integral membrane proteins such as Notch receptors.</text>
</comment>
<dbReference type="FunFam" id="1.10.472.100:FF:000001">
    <property type="entry name" value="Presenilin"/>
    <property type="match status" value="1"/>
</dbReference>
<keyword evidence="4 8" id="KW-0914">Notch signaling pathway</keyword>
<feature type="transmembrane region" description="Helical" evidence="8">
    <location>
        <begin position="105"/>
        <end position="126"/>
    </location>
</feature>
<dbReference type="GO" id="GO:0016485">
    <property type="term" value="P:protein processing"/>
    <property type="evidence" value="ECO:0007669"/>
    <property type="project" value="InterPro"/>
</dbReference>
<protein>
    <recommendedName>
        <fullName evidence="8">Presenilin</fullName>
        <ecNumber evidence="8">3.4.23.-</ecNumber>
    </recommendedName>
</protein>
<dbReference type="GO" id="GO:0005789">
    <property type="term" value="C:endoplasmic reticulum membrane"/>
    <property type="evidence" value="ECO:0007669"/>
    <property type="project" value="UniProtKB-SubCell"/>
</dbReference>